<protein>
    <submittedName>
        <fullName evidence="9">Uncharacterized protein</fullName>
    </submittedName>
</protein>
<dbReference type="GO" id="GO:0016020">
    <property type="term" value="C:membrane"/>
    <property type="evidence" value="ECO:0007669"/>
    <property type="project" value="UniProtKB-SubCell"/>
</dbReference>
<evidence type="ECO:0000256" key="8">
    <source>
        <dbReference type="SAM" id="Phobius"/>
    </source>
</evidence>
<dbReference type="InterPro" id="IPR042098">
    <property type="entry name" value="TauD-like_sf"/>
</dbReference>
<keyword evidence="6 8" id="KW-0472">Membrane</keyword>
<dbReference type="EMBL" id="SPNV01000317">
    <property type="protein sequence ID" value="KAF5856468.1"/>
    <property type="molecule type" value="Genomic_DNA"/>
</dbReference>
<accession>A0A8H5ZZ41</accession>
<dbReference type="Proteomes" id="UP000541154">
    <property type="component" value="Unassembled WGS sequence"/>
</dbReference>
<dbReference type="AlphaFoldDB" id="A0A8H5ZZ41"/>
<sequence>MSGVVASFIVYGVLHMRGVQDREGWRWLILIEALTSIVIGFLRFLFLVPGPTQTATWWNPKGYYTEGEGKIIVNCVLRESPSKGDMRNRQALSLKMLWQSLKDYDLWLVYIIGDLFEIPTSSPKGYLSLSLKAIGFATFQTTLLVAEAYEFQVRWKWPKNAVVIWDNRATSHTGIFDYFPHLQHGLRVAPQAEKPYLDPKSETRKEAFQEEETKKSS</sequence>
<keyword evidence="3 8" id="KW-0812">Transmembrane</keyword>
<name>A0A8H5ZZ41_PETAA</name>
<dbReference type="GO" id="GO:0016491">
    <property type="term" value="F:oxidoreductase activity"/>
    <property type="evidence" value="ECO:0007669"/>
    <property type="project" value="UniProtKB-KW"/>
</dbReference>
<keyword evidence="4 8" id="KW-1133">Transmembrane helix</keyword>
<evidence type="ECO:0000256" key="4">
    <source>
        <dbReference type="ARBA" id="ARBA00022989"/>
    </source>
</evidence>
<evidence type="ECO:0000313" key="10">
    <source>
        <dbReference type="Proteomes" id="UP000541154"/>
    </source>
</evidence>
<reference evidence="9 10" key="1">
    <citation type="submission" date="2019-04" db="EMBL/GenBank/DDBJ databases">
        <title>Aspergillus burnettii sp. nov., novel species from soil in southeast Queensland.</title>
        <authorList>
            <person name="Gilchrist C.L.M."/>
            <person name="Pitt J.I."/>
            <person name="Lange L."/>
            <person name="Lacey H.J."/>
            <person name="Vuong D."/>
            <person name="Midgley D.J."/>
            <person name="Greenfield P."/>
            <person name="Bradbury M."/>
            <person name="Lacey E."/>
            <person name="Busk P.K."/>
            <person name="Pilgaard B."/>
            <person name="Chooi Y.H."/>
            <person name="Piggott A.M."/>
        </authorList>
    </citation>
    <scope>NUCLEOTIDE SEQUENCE [LARGE SCALE GENOMIC DNA]</scope>
    <source>
        <strain evidence="9 10">FRR 5400</strain>
    </source>
</reference>
<evidence type="ECO:0000256" key="7">
    <source>
        <dbReference type="SAM" id="MobiDB-lite"/>
    </source>
</evidence>
<dbReference type="SUPFAM" id="SSF103473">
    <property type="entry name" value="MFS general substrate transporter"/>
    <property type="match status" value="1"/>
</dbReference>
<keyword evidence="10" id="KW-1185">Reference proteome</keyword>
<evidence type="ECO:0000313" key="9">
    <source>
        <dbReference type="EMBL" id="KAF5856468.1"/>
    </source>
</evidence>
<proteinExistence type="predicted"/>
<evidence type="ECO:0000256" key="6">
    <source>
        <dbReference type="ARBA" id="ARBA00023136"/>
    </source>
</evidence>
<dbReference type="SUPFAM" id="SSF51197">
    <property type="entry name" value="Clavaminate synthase-like"/>
    <property type="match status" value="1"/>
</dbReference>
<comment type="subcellular location">
    <subcellularLocation>
        <location evidence="1">Membrane</location>
        <topology evidence="1">Multi-pass membrane protein</topology>
    </subcellularLocation>
</comment>
<dbReference type="Gene3D" id="3.60.130.10">
    <property type="entry name" value="Clavaminate synthase-like"/>
    <property type="match status" value="1"/>
</dbReference>
<feature type="compositionally biased region" description="Basic and acidic residues" evidence="7">
    <location>
        <begin position="195"/>
        <end position="217"/>
    </location>
</feature>
<feature type="transmembrane region" description="Helical" evidence="8">
    <location>
        <begin position="25"/>
        <end position="46"/>
    </location>
</feature>
<evidence type="ECO:0000256" key="5">
    <source>
        <dbReference type="ARBA" id="ARBA00023002"/>
    </source>
</evidence>
<evidence type="ECO:0000256" key="2">
    <source>
        <dbReference type="ARBA" id="ARBA00022448"/>
    </source>
</evidence>
<keyword evidence="2" id="KW-0813">Transport</keyword>
<gene>
    <name evidence="9" type="ORF">ETB97_007299</name>
</gene>
<evidence type="ECO:0000256" key="1">
    <source>
        <dbReference type="ARBA" id="ARBA00004141"/>
    </source>
</evidence>
<dbReference type="InterPro" id="IPR036259">
    <property type="entry name" value="MFS_trans_sf"/>
</dbReference>
<dbReference type="PANTHER" id="PTHR43791">
    <property type="entry name" value="PERMEASE-RELATED"/>
    <property type="match status" value="1"/>
</dbReference>
<organism evidence="9 10">
    <name type="scientific">Petromyces alliaceus</name>
    <name type="common">Aspergillus alliaceus</name>
    <dbReference type="NCBI Taxonomy" id="209559"/>
    <lineage>
        <taxon>Eukaryota</taxon>
        <taxon>Fungi</taxon>
        <taxon>Dikarya</taxon>
        <taxon>Ascomycota</taxon>
        <taxon>Pezizomycotina</taxon>
        <taxon>Eurotiomycetes</taxon>
        <taxon>Eurotiomycetidae</taxon>
        <taxon>Eurotiales</taxon>
        <taxon>Aspergillaceae</taxon>
        <taxon>Aspergillus</taxon>
        <taxon>Aspergillus subgen. Circumdati</taxon>
    </lineage>
</organism>
<evidence type="ECO:0000256" key="3">
    <source>
        <dbReference type="ARBA" id="ARBA00022692"/>
    </source>
</evidence>
<dbReference type="PANTHER" id="PTHR43791:SF65">
    <property type="entry name" value="MAJOR FACILITATOR SUPERFAMILY (MFS) PROFILE DOMAIN-CONTAINING PROTEIN-RELATED"/>
    <property type="match status" value="1"/>
</dbReference>
<feature type="region of interest" description="Disordered" evidence="7">
    <location>
        <begin position="192"/>
        <end position="217"/>
    </location>
</feature>
<comment type="caution">
    <text evidence="9">The sequence shown here is derived from an EMBL/GenBank/DDBJ whole genome shotgun (WGS) entry which is preliminary data.</text>
</comment>
<dbReference type="GO" id="GO:0022857">
    <property type="term" value="F:transmembrane transporter activity"/>
    <property type="evidence" value="ECO:0007669"/>
    <property type="project" value="TreeGrafter"/>
</dbReference>
<keyword evidence="5" id="KW-0560">Oxidoreductase</keyword>